<dbReference type="RefSeq" id="WP_276305672.1">
    <property type="nucleotide sequence ID" value="NZ_CP119992.1"/>
</dbReference>
<accession>A0ABD6ACH3</accession>
<keyword evidence="1" id="KW-0472">Membrane</keyword>
<feature type="transmembrane region" description="Helical" evidence="1">
    <location>
        <begin position="54"/>
        <end position="75"/>
    </location>
</feature>
<evidence type="ECO:0008006" key="4">
    <source>
        <dbReference type="Google" id="ProtNLM"/>
    </source>
</evidence>
<evidence type="ECO:0000313" key="3">
    <source>
        <dbReference type="Proteomes" id="UP001596547"/>
    </source>
</evidence>
<comment type="caution">
    <text evidence="2">The sequence shown here is derived from an EMBL/GenBank/DDBJ whole genome shotgun (WGS) entry which is preliminary data.</text>
</comment>
<evidence type="ECO:0000313" key="2">
    <source>
        <dbReference type="EMBL" id="MFC7318051.1"/>
    </source>
</evidence>
<dbReference type="AlphaFoldDB" id="A0ABD6ACH3"/>
<dbReference type="EMBL" id="JBHTBF010000002">
    <property type="protein sequence ID" value="MFC7318051.1"/>
    <property type="molecule type" value="Genomic_DNA"/>
</dbReference>
<evidence type="ECO:0000256" key="1">
    <source>
        <dbReference type="SAM" id="Phobius"/>
    </source>
</evidence>
<reference evidence="2 3" key="1">
    <citation type="journal article" date="2019" name="Int. J. Syst. Evol. Microbiol.">
        <title>The Global Catalogue of Microorganisms (GCM) 10K type strain sequencing project: providing services to taxonomists for standard genome sequencing and annotation.</title>
        <authorList>
            <consortium name="The Broad Institute Genomics Platform"/>
            <consortium name="The Broad Institute Genome Sequencing Center for Infectious Disease"/>
            <person name="Wu L."/>
            <person name="Ma J."/>
        </authorList>
    </citation>
    <scope>NUCLEOTIDE SEQUENCE [LARGE SCALE GENOMIC DNA]</scope>
    <source>
        <strain evidence="2 3">PSR21</strain>
    </source>
</reference>
<keyword evidence="3" id="KW-1185">Reference proteome</keyword>
<proteinExistence type="predicted"/>
<dbReference type="GeneID" id="79315264"/>
<organism evidence="2 3">
    <name type="scientific">Halomarina halobia</name>
    <dbReference type="NCBI Taxonomy" id="3033386"/>
    <lineage>
        <taxon>Archaea</taxon>
        <taxon>Methanobacteriati</taxon>
        <taxon>Methanobacteriota</taxon>
        <taxon>Stenosarchaea group</taxon>
        <taxon>Halobacteria</taxon>
        <taxon>Halobacteriales</taxon>
        <taxon>Natronomonadaceae</taxon>
        <taxon>Halomarina</taxon>
    </lineage>
</organism>
<feature type="transmembrane region" description="Helical" evidence="1">
    <location>
        <begin position="106"/>
        <end position="129"/>
    </location>
</feature>
<feature type="transmembrane region" description="Helical" evidence="1">
    <location>
        <begin position="20"/>
        <end position="42"/>
    </location>
</feature>
<keyword evidence="1" id="KW-1133">Transmembrane helix</keyword>
<name>A0ABD6ACH3_9EURY</name>
<protein>
    <recommendedName>
        <fullName evidence="4">DUF1206 domain-containing protein</fullName>
    </recommendedName>
</protein>
<keyword evidence="1" id="KW-0812">Transmembrane</keyword>
<gene>
    <name evidence="2" type="ORF">ACFQPE_14795</name>
</gene>
<dbReference type="Proteomes" id="UP001596547">
    <property type="component" value="Unassembled WGS sequence"/>
</dbReference>
<sequence length="190" mass="20088">MAPPLRSHAVVSPEPGTAWLAVWFSLLYAVVDRAAGAVGGAIRSFAPGFDAAQLSTALAGLLWVAFLTVVGVGVVRQYRANPRAFGDRDVLRAFLDAHRPERERHALALAAALVGGAVVAVARDPFFAALDGTSRGLVALVETGTLAPFSWTSLVGGVVFLGGFALFAYGVDRAMTGAHRELLFQYHSRR</sequence>
<feature type="transmembrane region" description="Helical" evidence="1">
    <location>
        <begin position="149"/>
        <end position="171"/>
    </location>
</feature>